<reference evidence="2" key="1">
    <citation type="submission" date="2020-10" db="EMBL/GenBank/DDBJ databases">
        <authorList>
            <person name="Gilroy R."/>
        </authorList>
    </citation>
    <scope>NUCLEOTIDE SEQUENCE</scope>
    <source>
        <strain evidence="2">CHK199-13235</strain>
    </source>
</reference>
<evidence type="ECO:0000313" key="2">
    <source>
        <dbReference type="EMBL" id="HIS76342.1"/>
    </source>
</evidence>
<protein>
    <submittedName>
        <fullName evidence="2">ABC transporter permease</fullName>
    </submittedName>
</protein>
<feature type="transmembrane region" description="Helical" evidence="1">
    <location>
        <begin position="200"/>
        <end position="220"/>
    </location>
</feature>
<reference evidence="2" key="2">
    <citation type="journal article" date="2021" name="PeerJ">
        <title>Extensive microbial diversity within the chicken gut microbiome revealed by metagenomics and culture.</title>
        <authorList>
            <person name="Gilroy R."/>
            <person name="Ravi A."/>
            <person name="Getino M."/>
            <person name="Pursley I."/>
            <person name="Horton D.L."/>
            <person name="Alikhan N.F."/>
            <person name="Baker D."/>
            <person name="Gharbi K."/>
            <person name="Hall N."/>
            <person name="Watson M."/>
            <person name="Adriaenssens E.M."/>
            <person name="Foster-Nyarko E."/>
            <person name="Jarju S."/>
            <person name="Secka A."/>
            <person name="Antonio M."/>
            <person name="Oren A."/>
            <person name="Chaudhuri R.R."/>
            <person name="La Ragione R."/>
            <person name="Hildebrand F."/>
            <person name="Pallen M.J."/>
        </authorList>
    </citation>
    <scope>NUCLEOTIDE SEQUENCE</scope>
    <source>
        <strain evidence="2">CHK199-13235</strain>
    </source>
</reference>
<proteinExistence type="predicted"/>
<keyword evidence="1" id="KW-1133">Transmembrane helix</keyword>
<evidence type="ECO:0000256" key="1">
    <source>
        <dbReference type="SAM" id="Phobius"/>
    </source>
</evidence>
<feature type="transmembrane region" description="Helical" evidence="1">
    <location>
        <begin position="146"/>
        <end position="166"/>
    </location>
</feature>
<feature type="transmembrane region" description="Helical" evidence="1">
    <location>
        <begin position="232"/>
        <end position="255"/>
    </location>
</feature>
<feature type="transmembrane region" description="Helical" evidence="1">
    <location>
        <begin position="20"/>
        <end position="37"/>
    </location>
</feature>
<name>A0A9D1K029_9FIRM</name>
<dbReference type="EMBL" id="DVJP01000039">
    <property type="protein sequence ID" value="HIS76342.1"/>
    <property type="molecule type" value="Genomic_DNA"/>
</dbReference>
<sequence>MLNYLKAELWRYFRRPAGKALLILSFVLPAALVLYVWGGNRWIDSENPITLADTWAIAAILMPFAGVLFLMAIVDAAFADENRLGTMKNSVAAGFSRWIVYSGKILSGILLSVLHLACAWGSFLLAGMLLLPFGIPLRALLLRLGLLFLEIIPLWLGVLGILYLVYFSFRNGLVAAIAAAAGSFLIMVALLSLNVYAAEVLAQLQLIIYFFSVVLENSLLTDFSDLQVDRLFLARCWLVGGGYFLACAAAGWLLFRGRDIS</sequence>
<dbReference type="Proteomes" id="UP000824002">
    <property type="component" value="Unassembled WGS sequence"/>
</dbReference>
<accession>A0A9D1K029</accession>
<keyword evidence="1" id="KW-0812">Transmembrane</keyword>
<comment type="caution">
    <text evidence="2">The sequence shown here is derived from an EMBL/GenBank/DDBJ whole genome shotgun (WGS) entry which is preliminary data.</text>
</comment>
<dbReference type="AlphaFoldDB" id="A0A9D1K029"/>
<keyword evidence="1" id="KW-0472">Membrane</keyword>
<organism evidence="2 3">
    <name type="scientific">Candidatus Merdivicinus excrementipullorum</name>
    <dbReference type="NCBI Taxonomy" id="2840867"/>
    <lineage>
        <taxon>Bacteria</taxon>
        <taxon>Bacillati</taxon>
        <taxon>Bacillota</taxon>
        <taxon>Clostridia</taxon>
        <taxon>Eubacteriales</taxon>
        <taxon>Oscillospiraceae</taxon>
        <taxon>Oscillospiraceae incertae sedis</taxon>
        <taxon>Candidatus Merdivicinus</taxon>
    </lineage>
</organism>
<feature type="transmembrane region" description="Helical" evidence="1">
    <location>
        <begin position="57"/>
        <end position="78"/>
    </location>
</feature>
<feature type="transmembrane region" description="Helical" evidence="1">
    <location>
        <begin position="172"/>
        <end position="193"/>
    </location>
</feature>
<gene>
    <name evidence="2" type="ORF">IAB51_05955</name>
</gene>
<evidence type="ECO:0000313" key="3">
    <source>
        <dbReference type="Proteomes" id="UP000824002"/>
    </source>
</evidence>